<accession>A0A2G9GEX1</accession>
<organism evidence="2 3">
    <name type="scientific">Handroanthus impetiginosus</name>
    <dbReference type="NCBI Taxonomy" id="429701"/>
    <lineage>
        <taxon>Eukaryota</taxon>
        <taxon>Viridiplantae</taxon>
        <taxon>Streptophyta</taxon>
        <taxon>Embryophyta</taxon>
        <taxon>Tracheophyta</taxon>
        <taxon>Spermatophyta</taxon>
        <taxon>Magnoliopsida</taxon>
        <taxon>eudicotyledons</taxon>
        <taxon>Gunneridae</taxon>
        <taxon>Pentapetalae</taxon>
        <taxon>asterids</taxon>
        <taxon>lamiids</taxon>
        <taxon>Lamiales</taxon>
        <taxon>Bignoniaceae</taxon>
        <taxon>Crescentiina</taxon>
        <taxon>Tabebuia alliance</taxon>
        <taxon>Handroanthus</taxon>
    </lineage>
</organism>
<comment type="caution">
    <text evidence="2">The sequence shown here is derived from an EMBL/GenBank/DDBJ whole genome shotgun (WGS) entry which is preliminary data.</text>
</comment>
<protein>
    <submittedName>
        <fullName evidence="2">Uncharacterized protein</fullName>
    </submittedName>
</protein>
<dbReference type="AlphaFoldDB" id="A0A2G9GEX1"/>
<feature type="compositionally biased region" description="Basic residues" evidence="1">
    <location>
        <begin position="150"/>
        <end position="160"/>
    </location>
</feature>
<proteinExistence type="predicted"/>
<feature type="region of interest" description="Disordered" evidence="1">
    <location>
        <begin position="18"/>
        <end position="77"/>
    </location>
</feature>
<name>A0A2G9GEX1_9LAMI</name>
<evidence type="ECO:0000256" key="1">
    <source>
        <dbReference type="SAM" id="MobiDB-lite"/>
    </source>
</evidence>
<feature type="region of interest" description="Disordered" evidence="1">
    <location>
        <begin position="125"/>
        <end position="160"/>
    </location>
</feature>
<feature type="compositionally biased region" description="Basic and acidic residues" evidence="1">
    <location>
        <begin position="133"/>
        <end position="149"/>
    </location>
</feature>
<feature type="compositionally biased region" description="Basic and acidic residues" evidence="1">
    <location>
        <begin position="58"/>
        <end position="77"/>
    </location>
</feature>
<dbReference type="EMBL" id="NKXS01005376">
    <property type="protein sequence ID" value="PIN03836.1"/>
    <property type="molecule type" value="Genomic_DNA"/>
</dbReference>
<feature type="compositionally biased region" description="Basic and acidic residues" evidence="1">
    <location>
        <begin position="18"/>
        <end position="51"/>
    </location>
</feature>
<sequence>MYQDILSFGFCILEDEKKEEEEKKKKNEKDEKKEKKTEKGEKKDGEDKECKENEDEKEEQRKDGDGEEHDHDEVEMKKKLEAISRKLNFGQDVNFDKWDNDVNRDDRIRKRKLDDFDSSLSTTLAKRAKQKNVKRDCAQEKKTIPEQRKAKPQQKIKNKK</sequence>
<evidence type="ECO:0000313" key="3">
    <source>
        <dbReference type="Proteomes" id="UP000231279"/>
    </source>
</evidence>
<evidence type="ECO:0000313" key="2">
    <source>
        <dbReference type="EMBL" id="PIN03836.1"/>
    </source>
</evidence>
<dbReference type="Proteomes" id="UP000231279">
    <property type="component" value="Unassembled WGS sequence"/>
</dbReference>
<gene>
    <name evidence="2" type="ORF">CDL12_23635</name>
</gene>
<reference evidence="3" key="1">
    <citation type="journal article" date="2018" name="Gigascience">
        <title>Genome assembly of the Pink Ipe (Handroanthus impetiginosus, Bignoniaceae), a highly valued, ecologically keystone Neotropical timber forest tree.</title>
        <authorList>
            <person name="Silva-Junior O.B."/>
            <person name="Grattapaglia D."/>
            <person name="Novaes E."/>
            <person name="Collevatti R.G."/>
        </authorList>
    </citation>
    <scope>NUCLEOTIDE SEQUENCE [LARGE SCALE GENOMIC DNA]</scope>
    <source>
        <strain evidence="3">cv. UFG-1</strain>
    </source>
</reference>
<keyword evidence="3" id="KW-1185">Reference proteome</keyword>